<dbReference type="PANTHER" id="PTHR10578:SF148">
    <property type="entry name" value="L-LACTATE DEHYDROGENASE (CYTOCHROME)"/>
    <property type="match status" value="1"/>
</dbReference>
<evidence type="ECO:0000256" key="2">
    <source>
        <dbReference type="ARBA" id="ARBA00022617"/>
    </source>
</evidence>
<evidence type="ECO:0000256" key="5">
    <source>
        <dbReference type="ARBA" id="ARBA00023004"/>
    </source>
</evidence>
<dbReference type="KEGG" id="tgb:HG536_0E05870"/>
<dbReference type="Gene3D" id="3.20.20.70">
    <property type="entry name" value="Aldolase class I"/>
    <property type="match status" value="1"/>
</dbReference>
<comment type="cofactor">
    <cofactor evidence="1">
        <name>FMN</name>
        <dbReference type="ChEBI" id="CHEBI:58210"/>
    </cofactor>
</comment>
<dbReference type="OrthoDB" id="1925334at2759"/>
<accession>A0A7G3ZJJ0</accession>
<feature type="domain" description="Cytochrome b5 heme-binding" evidence="6">
    <location>
        <begin position="74"/>
        <end position="151"/>
    </location>
</feature>
<dbReference type="PROSITE" id="PS00191">
    <property type="entry name" value="CYTOCHROME_B5_1"/>
    <property type="match status" value="1"/>
</dbReference>
<dbReference type="InterPro" id="IPR008259">
    <property type="entry name" value="FMN_hydac_DH_AS"/>
</dbReference>
<dbReference type="PANTHER" id="PTHR10578">
    <property type="entry name" value="S -2-HYDROXY-ACID OXIDASE-RELATED"/>
    <property type="match status" value="1"/>
</dbReference>
<evidence type="ECO:0000259" key="6">
    <source>
        <dbReference type="PROSITE" id="PS50255"/>
    </source>
</evidence>
<proteinExistence type="predicted"/>
<keyword evidence="2" id="KW-0349">Heme</keyword>
<dbReference type="SUPFAM" id="SSF51395">
    <property type="entry name" value="FMN-linked oxidoreductases"/>
    <property type="match status" value="1"/>
</dbReference>
<dbReference type="Pfam" id="PF01070">
    <property type="entry name" value="FMN_dh"/>
    <property type="match status" value="1"/>
</dbReference>
<dbReference type="GO" id="GO:0004460">
    <property type="term" value="F:L-lactate dehydrogenase (cytochrome) activity"/>
    <property type="evidence" value="ECO:0007669"/>
    <property type="project" value="TreeGrafter"/>
</dbReference>
<dbReference type="Pfam" id="PF00173">
    <property type="entry name" value="Cyt-b5"/>
    <property type="match status" value="1"/>
</dbReference>
<dbReference type="InterPro" id="IPR001199">
    <property type="entry name" value="Cyt_B5-like_heme/steroid-bd"/>
</dbReference>
<dbReference type="SMART" id="SM01117">
    <property type="entry name" value="Cyt-b5"/>
    <property type="match status" value="1"/>
</dbReference>
<dbReference type="GO" id="GO:0006089">
    <property type="term" value="P:lactate metabolic process"/>
    <property type="evidence" value="ECO:0007669"/>
    <property type="project" value="TreeGrafter"/>
</dbReference>
<dbReference type="InterPro" id="IPR037396">
    <property type="entry name" value="FMN_HAD"/>
</dbReference>
<dbReference type="GO" id="GO:0020037">
    <property type="term" value="F:heme binding"/>
    <property type="evidence" value="ECO:0007669"/>
    <property type="project" value="InterPro"/>
</dbReference>
<evidence type="ECO:0000259" key="7">
    <source>
        <dbReference type="PROSITE" id="PS51349"/>
    </source>
</evidence>
<protein>
    <recommendedName>
        <fullName evidence="10">Cytochrome b2, mitochondrial</fullName>
    </recommendedName>
</protein>
<dbReference type="SUPFAM" id="SSF55856">
    <property type="entry name" value="Cytochrome b5-like heme/steroid binding domain"/>
    <property type="match status" value="1"/>
</dbReference>
<dbReference type="InterPro" id="IPR018506">
    <property type="entry name" value="Cyt_B5_heme-BS"/>
</dbReference>
<dbReference type="EMBL" id="CP059250">
    <property type="protein sequence ID" value="QLL33676.1"/>
    <property type="molecule type" value="Genomic_DNA"/>
</dbReference>
<dbReference type="Gene3D" id="3.10.120.10">
    <property type="entry name" value="Cytochrome b5-like heme/steroid binding domain"/>
    <property type="match status" value="1"/>
</dbReference>
<keyword evidence="5" id="KW-0408">Iron</keyword>
<evidence type="ECO:0000313" key="8">
    <source>
        <dbReference type="EMBL" id="QLL33676.1"/>
    </source>
</evidence>
<dbReference type="PROSITE" id="PS00557">
    <property type="entry name" value="FMN_HYDROXY_ACID_DH_1"/>
    <property type="match status" value="1"/>
</dbReference>
<evidence type="ECO:0000256" key="1">
    <source>
        <dbReference type="ARBA" id="ARBA00001917"/>
    </source>
</evidence>
<dbReference type="InterPro" id="IPR013785">
    <property type="entry name" value="Aldolase_TIM"/>
</dbReference>
<dbReference type="InterPro" id="IPR036400">
    <property type="entry name" value="Cyt_B5-like_heme/steroid_sf"/>
</dbReference>
<dbReference type="AlphaFoldDB" id="A0A7G3ZJJ0"/>
<evidence type="ECO:0008006" key="10">
    <source>
        <dbReference type="Google" id="ProtNLM"/>
    </source>
</evidence>
<keyword evidence="9" id="KW-1185">Reference proteome</keyword>
<reference evidence="8 9" key="1">
    <citation type="submission" date="2020-06" db="EMBL/GenBank/DDBJ databases">
        <title>The yeast mating-type switching endonuclease HO is a domesticated member of an unorthodox homing genetic element family.</title>
        <authorList>
            <person name="Coughlan A.Y."/>
            <person name="Lombardi L."/>
            <person name="Braun-Galleani S."/>
            <person name="Martos A.R."/>
            <person name="Galeote V."/>
            <person name="Bigey F."/>
            <person name="Dequin S."/>
            <person name="Byrne K.P."/>
            <person name="Wolfe K.H."/>
        </authorList>
    </citation>
    <scope>NUCLEOTIDE SEQUENCE [LARGE SCALE GENOMIC DNA]</scope>
    <source>
        <strain evidence="8 9">CBS764</strain>
    </source>
</reference>
<dbReference type="GO" id="GO:0046872">
    <property type="term" value="F:metal ion binding"/>
    <property type="evidence" value="ECO:0007669"/>
    <property type="project" value="UniProtKB-KW"/>
</dbReference>
<dbReference type="Proteomes" id="UP000515788">
    <property type="component" value="Chromosome 5"/>
</dbReference>
<dbReference type="PROSITE" id="PS50255">
    <property type="entry name" value="CYTOCHROME_B5_2"/>
    <property type="match status" value="1"/>
</dbReference>
<feature type="domain" description="FMN hydroxy acid dehydrogenase" evidence="7">
    <location>
        <begin position="173"/>
        <end position="528"/>
    </location>
</feature>
<dbReference type="PRINTS" id="PR00363">
    <property type="entry name" value="CYTOCHROMEB5"/>
</dbReference>
<dbReference type="GeneID" id="59326872"/>
<dbReference type="RefSeq" id="XP_037140350.1">
    <property type="nucleotide sequence ID" value="XM_037284454.1"/>
</dbReference>
<dbReference type="InterPro" id="IPR000262">
    <property type="entry name" value="FMN-dep_DH"/>
</dbReference>
<evidence type="ECO:0000256" key="3">
    <source>
        <dbReference type="ARBA" id="ARBA00022723"/>
    </source>
</evidence>
<gene>
    <name evidence="8" type="ORF">HG536_0E05870</name>
</gene>
<evidence type="ECO:0000313" key="9">
    <source>
        <dbReference type="Proteomes" id="UP000515788"/>
    </source>
</evidence>
<keyword evidence="4" id="KW-0560">Oxidoreductase</keyword>
<evidence type="ECO:0000256" key="4">
    <source>
        <dbReference type="ARBA" id="ARBA00023002"/>
    </source>
</evidence>
<name>A0A7G3ZJJ0_9SACH</name>
<dbReference type="PROSITE" id="PS51349">
    <property type="entry name" value="FMN_HYDROXY_ACID_DH_2"/>
    <property type="match status" value="1"/>
</dbReference>
<keyword evidence="3" id="KW-0479">Metal-binding</keyword>
<sequence length="556" mass="62419">MLSRAFLRGSRLRNVASYHKLWRRTLASANPVSASVESSFGVINPKKAYFRKASFAAGATFAALLSYLFLDPSEGDITVSELRKHNSINDCWIALNGQVYDITSFLHMHPGGVARLLEVAGSDATEKFYQIHSDAVFDKMKDNFVYVGNLRGNVVNELTEEEVKIMEMKKRLPPLSAIFSVSDFENIAKHVLPKSTFMYYATGASDEFTIRENHYAYSRVFFRPRVLHESVREVDTSTTFLGTKVSLPFYITAFAGSKLAHPLGELNLQSASYDANVMQMVPKMVSYGIDKFFEHVPADQNQWMQYHFDNQQEVDDVVEFVRKVEKQPSVKGFFFNVDLADIGNREKDTRQRSAEADTEELDMLVSNTYNHYPLLTWNTIDKILDATDLPVGLKGIQRGEDVVIAAEKGVKAVVLSNHGGRQLDFSRPPLEVLAEARAMLKEKNLEDKIELYVDGGIRRGSDIIKALCLGAKGVGLGRPFLYAMAGYGEDGVSKLISILDGEIQNNMRLLGVGRIEDLNESFIDAKSLALRNPRTNDALYDEAYEQLFFPAFKKSV</sequence>
<organism evidence="8 9">
    <name type="scientific">Torulaspora globosa</name>
    <dbReference type="NCBI Taxonomy" id="48254"/>
    <lineage>
        <taxon>Eukaryota</taxon>
        <taxon>Fungi</taxon>
        <taxon>Dikarya</taxon>
        <taxon>Ascomycota</taxon>
        <taxon>Saccharomycotina</taxon>
        <taxon>Saccharomycetes</taxon>
        <taxon>Saccharomycetales</taxon>
        <taxon>Saccharomycetaceae</taxon>
        <taxon>Torulaspora</taxon>
    </lineage>
</organism>